<dbReference type="EMBL" id="UZAE01001003">
    <property type="protein sequence ID" value="VDN98026.1"/>
    <property type="molecule type" value="Genomic_DNA"/>
</dbReference>
<evidence type="ECO:0000256" key="4">
    <source>
        <dbReference type="ARBA" id="ARBA00022729"/>
    </source>
</evidence>
<evidence type="ECO:0000256" key="7">
    <source>
        <dbReference type="ARBA" id="ARBA00023136"/>
    </source>
</evidence>
<dbReference type="InterPro" id="IPR016024">
    <property type="entry name" value="ARM-type_fold"/>
</dbReference>
<evidence type="ECO:0000313" key="12">
    <source>
        <dbReference type="EMBL" id="VDN98026.1"/>
    </source>
</evidence>
<dbReference type="Gene3D" id="1.25.10.10">
    <property type="entry name" value="Leucine-rich Repeat Variant"/>
    <property type="match status" value="1"/>
</dbReference>
<evidence type="ECO:0000256" key="10">
    <source>
        <dbReference type="SAM" id="MobiDB-lite"/>
    </source>
</evidence>
<protein>
    <recommendedName>
        <fullName evidence="9">BOS complex subunit NCLN</fullName>
    </recommendedName>
</protein>
<gene>
    <name evidence="12" type="ORF">HNAJ_LOCUS2167</name>
</gene>
<dbReference type="SUPFAM" id="SSF53187">
    <property type="entry name" value="Zn-dependent exopeptidases"/>
    <property type="match status" value="1"/>
</dbReference>
<name>A0A0R3T530_RODNA</name>
<evidence type="ECO:0000256" key="2">
    <source>
        <dbReference type="ARBA" id="ARBA00007717"/>
    </source>
</evidence>
<evidence type="ECO:0000313" key="13">
    <source>
        <dbReference type="Proteomes" id="UP000278807"/>
    </source>
</evidence>
<accession>A0A0R3T530</accession>
<keyword evidence="4" id="KW-0732">Signal</keyword>
<comment type="similarity">
    <text evidence="2">Belongs to the nicastrin family.</text>
</comment>
<proteinExistence type="inferred from homology"/>
<dbReference type="OrthoDB" id="5913609at2759"/>
<comment type="subcellular location">
    <subcellularLocation>
        <location evidence="1">Endoplasmic reticulum membrane</location>
        <topology evidence="1">Single-pass membrane protein</topology>
    </subcellularLocation>
</comment>
<keyword evidence="7" id="KW-0472">Membrane</keyword>
<feature type="compositionally biased region" description="Low complexity" evidence="10">
    <location>
        <begin position="389"/>
        <end position="401"/>
    </location>
</feature>
<evidence type="ECO:0000259" key="11">
    <source>
        <dbReference type="Pfam" id="PF04389"/>
    </source>
</evidence>
<dbReference type="PANTHER" id="PTHR31826">
    <property type="entry name" value="NICALIN"/>
    <property type="match status" value="1"/>
</dbReference>
<feature type="domain" description="Peptidase M28" evidence="11">
    <location>
        <begin position="58"/>
        <end position="173"/>
    </location>
</feature>
<dbReference type="InterPro" id="IPR007484">
    <property type="entry name" value="Peptidase_M28"/>
</dbReference>
<dbReference type="Proteomes" id="UP000278807">
    <property type="component" value="Unassembled WGS sequence"/>
</dbReference>
<organism evidence="14">
    <name type="scientific">Rodentolepis nana</name>
    <name type="common">Dwarf tapeworm</name>
    <name type="synonym">Hymenolepis nana</name>
    <dbReference type="NCBI Taxonomy" id="102285"/>
    <lineage>
        <taxon>Eukaryota</taxon>
        <taxon>Metazoa</taxon>
        <taxon>Spiralia</taxon>
        <taxon>Lophotrochozoa</taxon>
        <taxon>Platyhelminthes</taxon>
        <taxon>Cestoda</taxon>
        <taxon>Eucestoda</taxon>
        <taxon>Cyclophyllidea</taxon>
        <taxon>Hymenolepididae</taxon>
        <taxon>Rodentolepis</taxon>
    </lineage>
</organism>
<evidence type="ECO:0000313" key="14">
    <source>
        <dbReference type="WBParaSite" id="HNAJ_0000216801-mRNA-1"/>
    </source>
</evidence>
<keyword evidence="3" id="KW-0812">Transmembrane</keyword>
<dbReference type="AlphaFoldDB" id="A0A0R3T530"/>
<dbReference type="Gene3D" id="3.40.630.10">
    <property type="entry name" value="Zn peptidases"/>
    <property type="match status" value="1"/>
</dbReference>
<evidence type="ECO:0000256" key="8">
    <source>
        <dbReference type="ARBA" id="ARBA00023180"/>
    </source>
</evidence>
<evidence type="ECO:0000256" key="5">
    <source>
        <dbReference type="ARBA" id="ARBA00022824"/>
    </source>
</evidence>
<dbReference type="GO" id="GO:0009966">
    <property type="term" value="P:regulation of signal transduction"/>
    <property type="evidence" value="ECO:0007669"/>
    <property type="project" value="InterPro"/>
</dbReference>
<keyword evidence="5" id="KW-0256">Endoplasmic reticulum</keyword>
<dbReference type="InterPro" id="IPR016574">
    <property type="entry name" value="Nicalin"/>
</dbReference>
<reference evidence="14" key="1">
    <citation type="submission" date="2017-02" db="UniProtKB">
        <authorList>
            <consortium name="WormBaseParasite"/>
        </authorList>
    </citation>
    <scope>IDENTIFICATION</scope>
</reference>
<dbReference type="SUPFAM" id="SSF48371">
    <property type="entry name" value="ARM repeat"/>
    <property type="match status" value="1"/>
</dbReference>
<evidence type="ECO:0000256" key="3">
    <source>
        <dbReference type="ARBA" id="ARBA00022692"/>
    </source>
</evidence>
<evidence type="ECO:0000256" key="1">
    <source>
        <dbReference type="ARBA" id="ARBA00004389"/>
    </source>
</evidence>
<evidence type="ECO:0000256" key="6">
    <source>
        <dbReference type="ARBA" id="ARBA00022989"/>
    </source>
</evidence>
<dbReference type="STRING" id="102285.A0A0R3T530"/>
<dbReference type="InterPro" id="IPR011989">
    <property type="entry name" value="ARM-like"/>
</dbReference>
<dbReference type="GO" id="GO:0005789">
    <property type="term" value="C:endoplasmic reticulum membrane"/>
    <property type="evidence" value="ECO:0007669"/>
    <property type="project" value="UniProtKB-SubCell"/>
</dbReference>
<feature type="region of interest" description="Disordered" evidence="10">
    <location>
        <begin position="386"/>
        <end position="407"/>
    </location>
</feature>
<dbReference type="Pfam" id="PF04389">
    <property type="entry name" value="Peptidase_M28"/>
    <property type="match status" value="1"/>
</dbReference>
<keyword evidence="6" id="KW-1133">Transmembrane helix</keyword>
<sequence length="752" mass="83423">MYEGLKRISSDIDKKNGQSLLDTIFSTGYRAYIDAPIASPMKQIELINIEGKLSSGTFDIKKPTIILTAHYDAGGAIPSLAYGANSNAAGVAVLLEVARMLSQLMNSKSPSIYNVMFLLTGGGKVNYLGSKRWLEMMYEDINGIALFDTVEQVINLEGLGVNDGDHLFFHVSRLPKEGTFSHRFLTSLELASKLHPLQHSEPLVEVVHKKINLNQFELAWEHERFALYRLPTATISAWSSPTSYSLRNSVLDGGPLYSSRSQDEPHGFWGPVQPEVVARNAKVITEALARLIFNTSTVDPTALNSPFIDPSWSTDSSAAALMDLLTLQPRSIQLLSAPPSRSSSKTSFIGSNGLISTLEQYMRSLLPDVRLTKHRFAKMLSTTKQDLKSSQQQQQQEAASANSMPTLSAAGKDPEVVFYSGVTPRKITVYRLKSSVFDLVMAFFVGSYLYCLHMTFEIRIELYILGLLSDCSMSEIPNHLKGLLRFCIEAGSNPSGGIEPMDPEFETIECLEDLIDFTEDINLADIFLKIDGLELLKELLGNPSDDYLSYAGMLLSNVMQNHPEAQSVAIDAGLLDTALTLLRKQRSPGNLGGILSGISSLVRASNKARENFLELRGLQIILEIMTDFVNDPDYSRFLEKASFFLYCISQELSADQRAVVRDLDIATQIADLILKIHVPREFLVRALTFLLVGHISILDDPLEDKNPPTPVTITLDPSLTSKLRKWAREEPVKEQLDPYALFDLLRALEGQK</sequence>
<reference evidence="12 13" key="2">
    <citation type="submission" date="2018-11" db="EMBL/GenBank/DDBJ databases">
        <authorList>
            <consortium name="Pathogen Informatics"/>
        </authorList>
    </citation>
    <scope>NUCLEOTIDE SEQUENCE [LARGE SCALE GENOMIC DNA]</scope>
</reference>
<evidence type="ECO:0000256" key="9">
    <source>
        <dbReference type="ARBA" id="ARBA00034873"/>
    </source>
</evidence>
<keyword evidence="13" id="KW-1185">Reference proteome</keyword>
<keyword evidence="8" id="KW-0325">Glycoprotein</keyword>
<dbReference type="WBParaSite" id="HNAJ_0000216801-mRNA-1">
    <property type="protein sequence ID" value="HNAJ_0000216801-mRNA-1"/>
    <property type="gene ID" value="HNAJ_0000216801"/>
</dbReference>